<sequence length="279" mass="28768">MTILVVGALHLDVVVRAAHIPALDETLAGSGVDYVFGGKGGNQALAAARLGETVHFAGRAGSDAFGDVLRARLAASPLNISQLQRDPGPSGMSSAIVNDAGEYGAVIVSAANLAIDADQIEIPPETSLVLLQNEIPHEVNLAIAQRAQAAGATVWLNAAPARALSDDMLACVDLLIVNRVEAAFYADLTQKADVLTTLGGEGVTYDGSTYPAWDVAVASTHGAGDMFVGALAAFVSQGASMNEALPRAQAAAAWLVSTPVAKRDDDHALYAFLDAQLNR</sequence>
<dbReference type="Proteomes" id="UP000001353">
    <property type="component" value="Chromosome"/>
</dbReference>
<proteinExistence type="inferred from homology"/>
<dbReference type="eggNOG" id="COG0524">
    <property type="taxonomic scope" value="Bacteria"/>
</dbReference>
<dbReference type="InterPro" id="IPR002173">
    <property type="entry name" value="Carboh/pur_kinase_PfkB_CS"/>
</dbReference>
<dbReference type="InterPro" id="IPR029056">
    <property type="entry name" value="Ribokinase-like"/>
</dbReference>
<dbReference type="SUPFAM" id="SSF53613">
    <property type="entry name" value="Ribokinase-like"/>
    <property type="match status" value="1"/>
</dbReference>
<evidence type="ECO:0000313" key="6">
    <source>
        <dbReference type="EMBL" id="AEI92708.1"/>
    </source>
</evidence>
<dbReference type="PRINTS" id="PR00990">
    <property type="entry name" value="RIBOKINASE"/>
</dbReference>
<dbReference type="InterPro" id="IPR002139">
    <property type="entry name" value="Ribo/fructo_kinase"/>
</dbReference>
<dbReference type="PROSITE" id="PS00584">
    <property type="entry name" value="PFKB_KINASES_2"/>
    <property type="match status" value="1"/>
</dbReference>
<dbReference type="EMBL" id="CP002623">
    <property type="protein sequence ID" value="AEI92708.1"/>
    <property type="molecule type" value="Genomic_DNA"/>
</dbReference>
<name>F7ZKP2_ROSLO</name>
<evidence type="ECO:0000256" key="4">
    <source>
        <dbReference type="RuleBase" id="RU003704"/>
    </source>
</evidence>
<feature type="domain" description="Carbohydrate kinase PfkB" evidence="5">
    <location>
        <begin position="3"/>
        <end position="259"/>
    </location>
</feature>
<keyword evidence="2 4" id="KW-0808">Transferase</keyword>
<dbReference type="Pfam" id="PF00294">
    <property type="entry name" value="PfkB"/>
    <property type="match status" value="1"/>
</dbReference>
<dbReference type="InterPro" id="IPR011611">
    <property type="entry name" value="PfkB_dom"/>
</dbReference>
<evidence type="ECO:0000256" key="2">
    <source>
        <dbReference type="ARBA" id="ARBA00022679"/>
    </source>
</evidence>
<dbReference type="PANTHER" id="PTHR10584:SF166">
    <property type="entry name" value="RIBOKINASE"/>
    <property type="match status" value="1"/>
</dbReference>
<dbReference type="GO" id="GO:0006796">
    <property type="term" value="P:phosphate-containing compound metabolic process"/>
    <property type="evidence" value="ECO:0007669"/>
    <property type="project" value="UniProtKB-ARBA"/>
</dbReference>
<dbReference type="AlphaFoldDB" id="F7ZKP2"/>
<gene>
    <name evidence="6" type="ordered locus">RLO149_c006800</name>
</gene>
<dbReference type="Gene3D" id="3.40.1190.20">
    <property type="match status" value="1"/>
</dbReference>
<dbReference type="PANTHER" id="PTHR10584">
    <property type="entry name" value="SUGAR KINASE"/>
    <property type="match status" value="1"/>
</dbReference>
<dbReference type="GO" id="GO:0005829">
    <property type="term" value="C:cytosol"/>
    <property type="evidence" value="ECO:0007669"/>
    <property type="project" value="TreeGrafter"/>
</dbReference>
<evidence type="ECO:0000259" key="5">
    <source>
        <dbReference type="Pfam" id="PF00294"/>
    </source>
</evidence>
<comment type="similarity">
    <text evidence="1 4">Belongs to the carbohydrate kinase PfkB family.</text>
</comment>
<dbReference type="RefSeq" id="WP_013960649.1">
    <property type="nucleotide sequence ID" value="NC_015730.1"/>
</dbReference>
<dbReference type="HOGENOM" id="CLU_027634_2_1_5"/>
<evidence type="ECO:0000313" key="7">
    <source>
        <dbReference type="Proteomes" id="UP000001353"/>
    </source>
</evidence>
<organism evidence="6 7">
    <name type="scientific">Roseobacter litoralis (strain ATCC 49566 / DSM 6996 / JCM 21268 / NBRC 15278 / OCh 149)</name>
    <dbReference type="NCBI Taxonomy" id="391595"/>
    <lineage>
        <taxon>Bacteria</taxon>
        <taxon>Pseudomonadati</taxon>
        <taxon>Pseudomonadota</taxon>
        <taxon>Alphaproteobacteria</taxon>
        <taxon>Rhodobacterales</taxon>
        <taxon>Roseobacteraceae</taxon>
        <taxon>Roseobacter</taxon>
    </lineage>
</organism>
<evidence type="ECO:0000256" key="3">
    <source>
        <dbReference type="ARBA" id="ARBA00022777"/>
    </source>
</evidence>
<dbReference type="GO" id="GO:0016301">
    <property type="term" value="F:kinase activity"/>
    <property type="evidence" value="ECO:0007669"/>
    <property type="project" value="UniProtKB-KW"/>
</dbReference>
<keyword evidence="7" id="KW-1185">Reference proteome</keyword>
<dbReference type="KEGG" id="rli:RLO149_c006800"/>
<evidence type="ECO:0000256" key="1">
    <source>
        <dbReference type="ARBA" id="ARBA00010688"/>
    </source>
</evidence>
<reference evidence="6 7" key="1">
    <citation type="journal article" date="2011" name="BMC Genomics">
        <title>Comparative genome analysis and genome-guided physiological analysis of Roseobacter litoralis.</title>
        <authorList>
            <person name="Kalhoefer D."/>
            <person name="Thole S."/>
            <person name="Voget S."/>
            <person name="Lehmann R."/>
            <person name="Liesegang H."/>
            <person name="Wollher A."/>
            <person name="Daniel R."/>
            <person name="Simon M."/>
            <person name="Brinkhoff T."/>
        </authorList>
    </citation>
    <scope>NUCLEOTIDE SEQUENCE [LARGE SCALE GENOMIC DNA]</scope>
    <source>
        <strain evidence="7">ATCC 49566 / DSM 6996 / JCM 21268 / NBRC 15278 / OCh 149</strain>
    </source>
</reference>
<dbReference type="STRING" id="391595.RLO149_c006800"/>
<accession>F7ZKP2</accession>
<protein>
    <submittedName>
        <fullName evidence="6">Carbohydrate kinase, pfkB family</fullName>
    </submittedName>
</protein>
<dbReference type="OrthoDB" id="63083at2"/>
<keyword evidence="3 4" id="KW-0418">Kinase</keyword>